<protein>
    <submittedName>
        <fullName evidence="1">Uncharacterized protein</fullName>
    </submittedName>
</protein>
<evidence type="ECO:0000313" key="1">
    <source>
        <dbReference type="EMBL" id="KAI8523166.1"/>
    </source>
</evidence>
<accession>A0ACC0L362</accession>
<name>A0ACC0L362_RHOML</name>
<proteinExistence type="predicted"/>
<dbReference type="EMBL" id="CM046400">
    <property type="protein sequence ID" value="KAI8523166.1"/>
    <property type="molecule type" value="Genomic_DNA"/>
</dbReference>
<dbReference type="Proteomes" id="UP001062846">
    <property type="component" value="Chromosome 13"/>
</dbReference>
<keyword evidence="2" id="KW-1185">Reference proteome</keyword>
<comment type="caution">
    <text evidence="1">The sequence shown here is derived from an EMBL/GenBank/DDBJ whole genome shotgun (WGS) entry which is preliminary data.</text>
</comment>
<sequence length="63" mass="7082">MWKVKQKGLIIRDHVHISRTATKLALAKNSQRVGNTLYRLPGNPLFAAVLAEIMKILSPLVFI</sequence>
<evidence type="ECO:0000313" key="2">
    <source>
        <dbReference type="Proteomes" id="UP001062846"/>
    </source>
</evidence>
<reference evidence="1" key="1">
    <citation type="submission" date="2022-02" db="EMBL/GenBank/DDBJ databases">
        <title>Plant Genome Project.</title>
        <authorList>
            <person name="Zhang R.-G."/>
        </authorList>
    </citation>
    <scope>NUCLEOTIDE SEQUENCE</scope>
    <source>
        <strain evidence="1">AT1</strain>
    </source>
</reference>
<gene>
    <name evidence="1" type="ORF">RHMOL_Rhmol13G0052600</name>
</gene>
<organism evidence="1 2">
    <name type="scientific">Rhododendron molle</name>
    <name type="common">Chinese azalea</name>
    <name type="synonym">Azalea mollis</name>
    <dbReference type="NCBI Taxonomy" id="49168"/>
    <lineage>
        <taxon>Eukaryota</taxon>
        <taxon>Viridiplantae</taxon>
        <taxon>Streptophyta</taxon>
        <taxon>Embryophyta</taxon>
        <taxon>Tracheophyta</taxon>
        <taxon>Spermatophyta</taxon>
        <taxon>Magnoliopsida</taxon>
        <taxon>eudicotyledons</taxon>
        <taxon>Gunneridae</taxon>
        <taxon>Pentapetalae</taxon>
        <taxon>asterids</taxon>
        <taxon>Ericales</taxon>
        <taxon>Ericaceae</taxon>
        <taxon>Ericoideae</taxon>
        <taxon>Rhodoreae</taxon>
        <taxon>Rhododendron</taxon>
    </lineage>
</organism>